<feature type="region of interest" description="Disordered" evidence="1">
    <location>
        <begin position="133"/>
        <end position="192"/>
    </location>
</feature>
<evidence type="ECO:0000256" key="2">
    <source>
        <dbReference type="SAM" id="SignalP"/>
    </source>
</evidence>
<organism evidence="3 4">
    <name type="scientific">Phialemonium thermophilum</name>
    <dbReference type="NCBI Taxonomy" id="223376"/>
    <lineage>
        <taxon>Eukaryota</taxon>
        <taxon>Fungi</taxon>
        <taxon>Dikarya</taxon>
        <taxon>Ascomycota</taxon>
        <taxon>Pezizomycotina</taxon>
        <taxon>Sordariomycetes</taxon>
        <taxon>Sordariomycetidae</taxon>
        <taxon>Cephalothecales</taxon>
        <taxon>Cephalothecaceae</taxon>
        <taxon>Phialemonium</taxon>
    </lineage>
</organism>
<keyword evidence="4" id="KW-1185">Reference proteome</keyword>
<dbReference type="EMBL" id="JAZHXJ010002452">
    <property type="protein sequence ID" value="KAL1838602.1"/>
    <property type="molecule type" value="Genomic_DNA"/>
</dbReference>
<keyword evidence="2" id="KW-0732">Signal</keyword>
<reference evidence="3 4" key="1">
    <citation type="journal article" date="2024" name="Commun. Biol.">
        <title>Comparative genomic analysis of thermophilic fungi reveals convergent evolutionary adaptations and gene losses.</title>
        <authorList>
            <person name="Steindorff A.S."/>
            <person name="Aguilar-Pontes M.V."/>
            <person name="Robinson A.J."/>
            <person name="Andreopoulos B."/>
            <person name="LaButti K."/>
            <person name="Kuo A."/>
            <person name="Mondo S."/>
            <person name="Riley R."/>
            <person name="Otillar R."/>
            <person name="Haridas S."/>
            <person name="Lipzen A."/>
            <person name="Grimwood J."/>
            <person name="Schmutz J."/>
            <person name="Clum A."/>
            <person name="Reid I.D."/>
            <person name="Moisan M.C."/>
            <person name="Butler G."/>
            <person name="Nguyen T.T.M."/>
            <person name="Dewar K."/>
            <person name="Conant G."/>
            <person name="Drula E."/>
            <person name="Henrissat B."/>
            <person name="Hansel C."/>
            <person name="Singer S."/>
            <person name="Hutchinson M.I."/>
            <person name="de Vries R.P."/>
            <person name="Natvig D.O."/>
            <person name="Powell A.J."/>
            <person name="Tsang A."/>
            <person name="Grigoriev I.V."/>
        </authorList>
    </citation>
    <scope>NUCLEOTIDE SEQUENCE [LARGE SCALE GENOMIC DNA]</scope>
    <source>
        <strain evidence="3 4">ATCC 24622</strain>
    </source>
</reference>
<protein>
    <submittedName>
        <fullName evidence="3">Uncharacterized protein</fullName>
    </submittedName>
</protein>
<evidence type="ECO:0000256" key="1">
    <source>
        <dbReference type="SAM" id="MobiDB-lite"/>
    </source>
</evidence>
<accession>A0ABR3V9Z8</accession>
<evidence type="ECO:0000313" key="4">
    <source>
        <dbReference type="Proteomes" id="UP001586593"/>
    </source>
</evidence>
<feature type="signal peptide" evidence="2">
    <location>
        <begin position="1"/>
        <end position="20"/>
    </location>
</feature>
<feature type="region of interest" description="Disordered" evidence="1">
    <location>
        <begin position="231"/>
        <end position="274"/>
    </location>
</feature>
<name>A0ABR3V9Z8_9PEZI</name>
<comment type="caution">
    <text evidence="3">The sequence shown here is derived from an EMBL/GenBank/DDBJ whole genome shotgun (WGS) entry which is preliminary data.</text>
</comment>
<gene>
    <name evidence="3" type="ORF">VTK73DRAFT_4287</name>
</gene>
<evidence type="ECO:0000313" key="3">
    <source>
        <dbReference type="EMBL" id="KAL1838602.1"/>
    </source>
</evidence>
<proteinExistence type="predicted"/>
<dbReference type="Proteomes" id="UP001586593">
    <property type="component" value="Unassembled WGS sequence"/>
</dbReference>
<feature type="compositionally biased region" description="Low complexity" evidence="1">
    <location>
        <begin position="177"/>
        <end position="187"/>
    </location>
</feature>
<feature type="chain" id="PRO_5047286561" evidence="2">
    <location>
        <begin position="21"/>
        <end position="309"/>
    </location>
</feature>
<sequence>MGRFSFAWVALASWRPGLLDDDVECLLPWGHNAWLAECSVTGPTDPTDASWNGCRFRGRPRTNLGNGTKKIPYLTYVPPVRTCTRKYLFQSPLSPVETVYRHLLDETSTPLFFSALRCLGLYDTENKKKKKIMSSLKRKGGPGATAAAAKSTKTESESRPTKRSKATTTTKKKPETAKTGAAAAPQKDGPAVVSRLKEEEPLFPRGGGSVLSPLEQKQIQIQAKNDVLFEQASGGGASSRKRDGAAPTKKKRRASEKEGKAARQAAAAAAAHDEEAVKIESLNYKRLVRGSLVLGQVCADLARRRRGGR</sequence>